<dbReference type="PANTHER" id="PTHR36785:SF1">
    <property type="entry name" value="OS05G0502500 PROTEIN"/>
    <property type="match status" value="1"/>
</dbReference>
<dbReference type="PANTHER" id="PTHR36785">
    <property type="entry name" value="OS05G0502500 PROTEIN"/>
    <property type="match status" value="1"/>
</dbReference>
<keyword evidence="1" id="KW-0472">Membrane</keyword>
<proteinExistence type="predicted"/>
<reference evidence="2" key="1">
    <citation type="journal article" date="2022" name="Front. Genet.">
        <title>Chromosome-Scale Assembly of the Dendrobium nobile Genome Provides Insights Into the Molecular Mechanism of the Biosynthesis of the Medicinal Active Ingredient of Dendrobium.</title>
        <authorList>
            <person name="Xu Q."/>
            <person name="Niu S.-C."/>
            <person name="Li K.-L."/>
            <person name="Zheng P.-J."/>
            <person name="Zhang X.-J."/>
            <person name="Jia Y."/>
            <person name="Liu Y."/>
            <person name="Niu Y.-X."/>
            <person name="Yu L.-H."/>
            <person name="Chen D.-F."/>
            <person name="Zhang G.-Q."/>
        </authorList>
    </citation>
    <scope>NUCLEOTIDE SEQUENCE</scope>
    <source>
        <tissue evidence="2">Leaf</tissue>
    </source>
</reference>
<sequence length="239" mass="26265">MTSLQHLLHFPSLTSKRSFLRLRVAPPANSLSLKRRKIGFLSRNGCLSRSPLEISMFLGKGFDKDGIGKVIGRKENLFVVKAKQGLNSDDGGWDKSNSSRVLGNLALAAGLTYLTVTGQLGWLLDALVSIWLLAFLLPIVGLGAFFWFAGRDIIQSNCPNCGNNFQIFKSSLKDGVQFCPYCTQPFSVQGDKFERESTRFSSNRSAAPEQVFNGSFSRSEQGTSTATIVDIEAEVKDIE</sequence>
<feature type="transmembrane region" description="Helical" evidence="1">
    <location>
        <begin position="130"/>
        <end position="149"/>
    </location>
</feature>
<dbReference type="Proteomes" id="UP000829196">
    <property type="component" value="Unassembled WGS sequence"/>
</dbReference>
<name>A0A8T3ANT3_DENNO</name>
<feature type="transmembrane region" description="Helical" evidence="1">
    <location>
        <begin position="105"/>
        <end position="124"/>
    </location>
</feature>
<gene>
    <name evidence="2" type="ORF">KFK09_021005</name>
</gene>
<dbReference type="OrthoDB" id="1935723at2759"/>
<evidence type="ECO:0000256" key="1">
    <source>
        <dbReference type="SAM" id="Phobius"/>
    </source>
</evidence>
<keyword evidence="1" id="KW-1133">Transmembrane helix</keyword>
<accession>A0A8T3ANT3</accession>
<keyword evidence="1" id="KW-0812">Transmembrane</keyword>
<organism evidence="2 3">
    <name type="scientific">Dendrobium nobile</name>
    <name type="common">Orchid</name>
    <dbReference type="NCBI Taxonomy" id="94219"/>
    <lineage>
        <taxon>Eukaryota</taxon>
        <taxon>Viridiplantae</taxon>
        <taxon>Streptophyta</taxon>
        <taxon>Embryophyta</taxon>
        <taxon>Tracheophyta</taxon>
        <taxon>Spermatophyta</taxon>
        <taxon>Magnoliopsida</taxon>
        <taxon>Liliopsida</taxon>
        <taxon>Asparagales</taxon>
        <taxon>Orchidaceae</taxon>
        <taxon>Epidendroideae</taxon>
        <taxon>Malaxideae</taxon>
        <taxon>Dendrobiinae</taxon>
        <taxon>Dendrobium</taxon>
    </lineage>
</organism>
<dbReference type="AlphaFoldDB" id="A0A8T3ANT3"/>
<keyword evidence="3" id="KW-1185">Reference proteome</keyword>
<comment type="caution">
    <text evidence="2">The sequence shown here is derived from an EMBL/GenBank/DDBJ whole genome shotgun (WGS) entry which is preliminary data.</text>
</comment>
<evidence type="ECO:0000313" key="3">
    <source>
        <dbReference type="Proteomes" id="UP000829196"/>
    </source>
</evidence>
<dbReference type="EMBL" id="JAGYWB010000015">
    <property type="protein sequence ID" value="KAI0497770.1"/>
    <property type="molecule type" value="Genomic_DNA"/>
</dbReference>
<evidence type="ECO:0000313" key="2">
    <source>
        <dbReference type="EMBL" id="KAI0497770.1"/>
    </source>
</evidence>
<protein>
    <submittedName>
        <fullName evidence="2">Uncharacterized protein</fullName>
    </submittedName>
</protein>